<protein>
    <submittedName>
        <fullName evidence="7">Unannotated protein</fullName>
    </submittedName>
</protein>
<evidence type="ECO:0000313" key="6">
    <source>
        <dbReference type="EMBL" id="CAB4332007.1"/>
    </source>
</evidence>
<proteinExistence type="predicted"/>
<evidence type="ECO:0000256" key="2">
    <source>
        <dbReference type="ARBA" id="ARBA00022840"/>
    </source>
</evidence>
<name>A0A6J6ARV8_9ZZZZ</name>
<dbReference type="PANTHER" id="PTHR42855">
    <property type="entry name" value="ABC TRANSPORTER ATP-BINDING SUBUNIT"/>
    <property type="match status" value="1"/>
</dbReference>
<evidence type="ECO:0000259" key="5">
    <source>
        <dbReference type="PROSITE" id="PS50893"/>
    </source>
</evidence>
<evidence type="ECO:0000313" key="8">
    <source>
        <dbReference type="EMBL" id="CAB4631798.1"/>
    </source>
</evidence>
<reference evidence="7" key="1">
    <citation type="submission" date="2020-05" db="EMBL/GenBank/DDBJ databases">
        <authorList>
            <person name="Chiriac C."/>
            <person name="Salcher M."/>
            <person name="Ghai R."/>
            <person name="Kavagutti S V."/>
        </authorList>
    </citation>
    <scope>NUCLEOTIDE SEQUENCE</scope>
</reference>
<dbReference type="Pfam" id="PF00005">
    <property type="entry name" value="ABC_tran"/>
    <property type="match status" value="2"/>
</dbReference>
<dbReference type="InterPro" id="IPR003439">
    <property type="entry name" value="ABC_transporter-like_ATP-bd"/>
</dbReference>
<dbReference type="InterPro" id="IPR003593">
    <property type="entry name" value="AAA+_ATPase"/>
</dbReference>
<dbReference type="PROSITE" id="PS50893">
    <property type="entry name" value="ABC_TRANSPORTER_2"/>
    <property type="match status" value="2"/>
</dbReference>
<dbReference type="InterPro" id="IPR051309">
    <property type="entry name" value="ABCF_ATPase"/>
</dbReference>
<dbReference type="EMBL" id="CAFAAM010000101">
    <property type="protein sequence ID" value="CAB4805770.1"/>
    <property type="molecule type" value="Genomic_DNA"/>
</dbReference>
<dbReference type="InterPro" id="IPR027417">
    <property type="entry name" value="P-loop_NTPase"/>
</dbReference>
<feature type="domain" description="ABC transporter" evidence="5">
    <location>
        <begin position="285"/>
        <end position="498"/>
    </location>
</feature>
<dbReference type="SUPFAM" id="SSF52540">
    <property type="entry name" value="P-loop containing nucleoside triphosphate hydrolases"/>
    <property type="match status" value="2"/>
</dbReference>
<evidence type="ECO:0000313" key="9">
    <source>
        <dbReference type="EMBL" id="CAB4805770.1"/>
    </source>
</evidence>
<dbReference type="EMBL" id="CAFBNJ010000012">
    <property type="protein sequence ID" value="CAB4943710.1"/>
    <property type="molecule type" value="Genomic_DNA"/>
</dbReference>
<organism evidence="7">
    <name type="scientific">freshwater metagenome</name>
    <dbReference type="NCBI Taxonomy" id="449393"/>
    <lineage>
        <taxon>unclassified sequences</taxon>
        <taxon>metagenomes</taxon>
        <taxon>ecological metagenomes</taxon>
    </lineage>
</organism>
<dbReference type="Gene3D" id="3.40.50.300">
    <property type="entry name" value="P-loop containing nucleotide triphosphate hydrolases"/>
    <property type="match status" value="2"/>
</dbReference>
<keyword evidence="3" id="KW-0175">Coiled coil</keyword>
<feature type="domain" description="ABC transporter" evidence="5">
    <location>
        <begin position="11"/>
        <end position="219"/>
    </location>
</feature>
<evidence type="ECO:0000313" key="7">
    <source>
        <dbReference type="EMBL" id="CAB4372991.1"/>
    </source>
</evidence>
<dbReference type="EMBL" id="CAEZVC010000112">
    <property type="protein sequence ID" value="CAB4631798.1"/>
    <property type="molecule type" value="Genomic_DNA"/>
</dbReference>
<dbReference type="CDD" id="cd03221">
    <property type="entry name" value="ABCF_EF-3"/>
    <property type="match status" value="2"/>
</dbReference>
<dbReference type="InterPro" id="IPR017871">
    <property type="entry name" value="ABC_transporter-like_CS"/>
</dbReference>
<dbReference type="PROSITE" id="PS00211">
    <property type="entry name" value="ABC_TRANSPORTER_1"/>
    <property type="match status" value="2"/>
</dbReference>
<evidence type="ECO:0000256" key="4">
    <source>
        <dbReference type="SAM" id="MobiDB-lite"/>
    </source>
</evidence>
<dbReference type="GO" id="GO:0005524">
    <property type="term" value="F:ATP binding"/>
    <property type="evidence" value="ECO:0007669"/>
    <property type="project" value="UniProtKB-KW"/>
</dbReference>
<accession>A0A6J6ARV8</accession>
<gene>
    <name evidence="8" type="ORF">UFOPK1906_01510</name>
    <name evidence="9" type="ORF">UFOPK3010_00856</name>
    <name evidence="6" type="ORF">UFOPK3331_00268</name>
    <name evidence="10" type="ORF">UFOPK3785_00372</name>
    <name evidence="7" type="ORF">UFOPK4201_02044</name>
</gene>
<dbReference type="InterPro" id="IPR032781">
    <property type="entry name" value="ABC_tran_Xtn"/>
</dbReference>
<sequence length="605" mass="66051">MRRSLGPMICVDVDRVTMTRPGRPLFTDVSLTLSTGDRLGIVGLNGTGKSTLLSVLTGEVEPESGAVRRGRGVQIATLPQRPVLPSGTVLAAVEAVAERDWEAAAVLDHLGMASLTEADTGRLSGGQAKRVALARALVAPSDLLVLDEPTNHLDIDAIAWLEDRLDSYRGGLILVTHDRHVLDRVTTRVLELDRGRSYLHDGGYSGYLEGRALREEQAVSQESTRKNLARKELAWLRRGAPARTSKPKARIEAATTLVETRAEPAARSGIPDLYLGTPRLGDKVAEITDVSFGYEGAAPLFSNLELMLDNRERLGLIGPNGAGKSTLLDLIAGRRSPTVGTIDTGSTVRIGYYDQIGVELDPRQRVREAITGGRREPDWQDSALLESFWFDGDAQWAPIELLSGGERRRLQLLLVLAQKPNVLLLDEPTNDLDLDTLRVLEEFLDDWPGALIVVSHDRAFLERTVADVIIMDGHTTPSRRPGGYAAWEEKRRSSMVRGRISDPGKSASKSSNRTKSPGAATSPVNKKPTRSASTLRFLIKDLEKEIKRLTKVKDRLETKVAELATSGNHVDLTTSGAELTAVISELESAEEQWLQLTDEAEQASN</sequence>
<evidence type="ECO:0000256" key="1">
    <source>
        <dbReference type="ARBA" id="ARBA00022741"/>
    </source>
</evidence>
<feature type="coiled-coil region" evidence="3">
    <location>
        <begin position="532"/>
        <end position="566"/>
    </location>
</feature>
<dbReference type="Pfam" id="PF12848">
    <property type="entry name" value="ABC_tran_Xtn"/>
    <property type="match status" value="1"/>
</dbReference>
<evidence type="ECO:0000256" key="3">
    <source>
        <dbReference type="SAM" id="Coils"/>
    </source>
</evidence>
<dbReference type="EMBL" id="CAESAL010000005">
    <property type="protein sequence ID" value="CAB4332007.1"/>
    <property type="molecule type" value="Genomic_DNA"/>
</dbReference>
<feature type="region of interest" description="Disordered" evidence="4">
    <location>
        <begin position="479"/>
        <end position="529"/>
    </location>
</feature>
<dbReference type="EMBL" id="CAEUNJ010000142">
    <property type="protein sequence ID" value="CAB4372991.1"/>
    <property type="molecule type" value="Genomic_DNA"/>
</dbReference>
<evidence type="ECO:0000313" key="10">
    <source>
        <dbReference type="EMBL" id="CAB4943710.1"/>
    </source>
</evidence>
<dbReference type="AlphaFoldDB" id="A0A6J6ARV8"/>
<dbReference type="GO" id="GO:0016887">
    <property type="term" value="F:ATP hydrolysis activity"/>
    <property type="evidence" value="ECO:0007669"/>
    <property type="project" value="InterPro"/>
</dbReference>
<dbReference type="PANTHER" id="PTHR42855:SF1">
    <property type="entry name" value="ABC TRANSPORTER DOMAIN-CONTAINING PROTEIN"/>
    <property type="match status" value="1"/>
</dbReference>
<keyword evidence="2" id="KW-0067">ATP-binding</keyword>
<dbReference type="SMART" id="SM00382">
    <property type="entry name" value="AAA"/>
    <property type="match status" value="2"/>
</dbReference>
<keyword evidence="1" id="KW-0547">Nucleotide-binding</keyword>